<comment type="similarity">
    <text evidence="1">Belongs to the Rv1128c/1148c/1588c/1702c/1945/3466 family.</text>
</comment>
<evidence type="ECO:0000313" key="4">
    <source>
        <dbReference type="Proteomes" id="UP000244893"/>
    </source>
</evidence>
<dbReference type="Pfam" id="PF01844">
    <property type="entry name" value="HNH"/>
    <property type="match status" value="1"/>
</dbReference>
<dbReference type="GO" id="GO:0008270">
    <property type="term" value="F:zinc ion binding"/>
    <property type="evidence" value="ECO:0007669"/>
    <property type="project" value="InterPro"/>
</dbReference>
<dbReference type="InterPro" id="IPR003870">
    <property type="entry name" value="DUF222"/>
</dbReference>
<comment type="caution">
    <text evidence="3">The sequence shown here is derived from an EMBL/GenBank/DDBJ whole genome shotgun (WGS) entry which is preliminary data.</text>
</comment>
<dbReference type="EMBL" id="QEOP01000002">
    <property type="protein sequence ID" value="PVZ94765.1"/>
    <property type="molecule type" value="Genomic_DNA"/>
</dbReference>
<dbReference type="GO" id="GO:0003676">
    <property type="term" value="F:nucleic acid binding"/>
    <property type="evidence" value="ECO:0007669"/>
    <property type="project" value="InterPro"/>
</dbReference>
<dbReference type="OrthoDB" id="3261064at2"/>
<dbReference type="Proteomes" id="UP000244893">
    <property type="component" value="Unassembled WGS sequence"/>
</dbReference>
<dbReference type="AlphaFoldDB" id="A0A2V1HQF3"/>
<dbReference type="SMART" id="SM00507">
    <property type="entry name" value="HNHc"/>
    <property type="match status" value="1"/>
</dbReference>
<dbReference type="GO" id="GO:0004519">
    <property type="term" value="F:endonuclease activity"/>
    <property type="evidence" value="ECO:0007669"/>
    <property type="project" value="InterPro"/>
</dbReference>
<sequence>MEERTSFRRADFPTLLSGPDVGGCWFDIPMDEAPSDFCRDYPEQEISLDDVENGGYPVISQARYFVERIAERSTMTRIFQAEQLEYVDALRRQWAEDHGADWRDPDSLEWREFRAEVAAVLEVHERSAQSTIELARNLVNVFPSTLAGLRGADFSERHARILVEQSVGLKTELLAEYEARLLPWAVELIPSRFERLARQIRAELDSEAMVERHRVAVTERRIALEPAGDGMAWFGNYLAAEDGVAAMAVATGIAKGLLKVEGETRTLAQIESDVVRDMLLDGWGTMPPLEPGSETIPTPAARRGVTPEILVHVPVLTAMGVSDEPADLEGYGPIDAETARRIAGTAPGWLRMLTDPEDGAIVSFGRTTYRVPKQLRRFLEARDQVCRFVGCARSAKHCQADHATPWSEDGETVLANLELLCVSHHLVKERRRWKIGNEGTGEISWTSPTGRVYRTKPVRKFAPPGEKRMPRFTDPDLIEKWFEKIEETNRTGHPPF</sequence>
<evidence type="ECO:0000256" key="1">
    <source>
        <dbReference type="ARBA" id="ARBA00023450"/>
    </source>
</evidence>
<dbReference type="Gene3D" id="1.10.30.50">
    <property type="match status" value="1"/>
</dbReference>
<feature type="domain" description="HNH nuclease" evidence="2">
    <location>
        <begin position="374"/>
        <end position="426"/>
    </location>
</feature>
<reference evidence="3 4" key="1">
    <citation type="submission" date="2018-05" db="EMBL/GenBank/DDBJ databases">
        <title>Amnibacterium sp. M8JJ-5, whole genome shotgun sequence.</title>
        <authorList>
            <person name="Tuo L."/>
        </authorList>
    </citation>
    <scope>NUCLEOTIDE SEQUENCE [LARGE SCALE GENOMIC DNA]</scope>
    <source>
        <strain evidence="3 4">M8JJ-5</strain>
    </source>
</reference>
<dbReference type="InterPro" id="IPR002711">
    <property type="entry name" value="HNH"/>
</dbReference>
<dbReference type="CDD" id="cd00085">
    <property type="entry name" value="HNHc"/>
    <property type="match status" value="1"/>
</dbReference>
<evidence type="ECO:0000313" key="3">
    <source>
        <dbReference type="EMBL" id="PVZ94765.1"/>
    </source>
</evidence>
<dbReference type="Pfam" id="PF02720">
    <property type="entry name" value="DUF222"/>
    <property type="match status" value="1"/>
</dbReference>
<gene>
    <name evidence="3" type="ORF">DDQ50_13905</name>
</gene>
<name>A0A2V1HQF3_9MICO</name>
<dbReference type="InterPro" id="IPR003615">
    <property type="entry name" value="HNH_nuc"/>
</dbReference>
<proteinExistence type="inferred from homology"/>
<accession>A0A2V1HQF3</accession>
<evidence type="ECO:0000259" key="2">
    <source>
        <dbReference type="SMART" id="SM00507"/>
    </source>
</evidence>
<keyword evidence="4" id="KW-1185">Reference proteome</keyword>
<organism evidence="3 4">
    <name type="scientific">Amnibacterium flavum</name>
    <dbReference type="NCBI Taxonomy" id="2173173"/>
    <lineage>
        <taxon>Bacteria</taxon>
        <taxon>Bacillati</taxon>
        <taxon>Actinomycetota</taxon>
        <taxon>Actinomycetes</taxon>
        <taxon>Micrococcales</taxon>
        <taxon>Microbacteriaceae</taxon>
        <taxon>Amnibacterium</taxon>
    </lineage>
</organism>
<protein>
    <recommendedName>
        <fullName evidence="2">HNH nuclease domain-containing protein</fullName>
    </recommendedName>
</protein>